<evidence type="ECO:0000256" key="1">
    <source>
        <dbReference type="ARBA" id="ARBA00007447"/>
    </source>
</evidence>
<name>A0AAW1MVE8_SAPOF</name>
<dbReference type="InterPro" id="IPR051708">
    <property type="entry name" value="Plant_Aspart_Prot_A1"/>
</dbReference>
<comment type="caution">
    <text evidence="8">The sequence shown here is derived from an EMBL/GenBank/DDBJ whole genome shotgun (WGS) entry which is preliminary data.</text>
</comment>
<dbReference type="InterPro" id="IPR034161">
    <property type="entry name" value="Pepsin-like_plant"/>
</dbReference>
<dbReference type="InterPro" id="IPR032799">
    <property type="entry name" value="TAXi_C"/>
</dbReference>
<dbReference type="Pfam" id="PF14543">
    <property type="entry name" value="TAXi_N"/>
    <property type="match status" value="1"/>
</dbReference>
<dbReference type="InterPro" id="IPR033121">
    <property type="entry name" value="PEPTIDASE_A1"/>
</dbReference>
<dbReference type="PANTHER" id="PTHR47967">
    <property type="entry name" value="OS07G0603500 PROTEIN-RELATED"/>
    <property type="match status" value="1"/>
</dbReference>
<evidence type="ECO:0000313" key="9">
    <source>
        <dbReference type="Proteomes" id="UP001443914"/>
    </source>
</evidence>
<evidence type="ECO:0000256" key="6">
    <source>
        <dbReference type="SAM" id="MobiDB-lite"/>
    </source>
</evidence>
<evidence type="ECO:0000256" key="4">
    <source>
        <dbReference type="ARBA" id="ARBA00022801"/>
    </source>
</evidence>
<dbReference type="PANTHER" id="PTHR47967:SF125">
    <property type="entry name" value="PEPTIDASE A1 DOMAIN-CONTAINING PROTEIN"/>
    <property type="match status" value="1"/>
</dbReference>
<dbReference type="PROSITE" id="PS51767">
    <property type="entry name" value="PEPTIDASE_A1"/>
    <property type="match status" value="1"/>
</dbReference>
<evidence type="ECO:0000313" key="8">
    <source>
        <dbReference type="EMBL" id="KAK9750735.1"/>
    </source>
</evidence>
<keyword evidence="5" id="KW-0325">Glycoprotein</keyword>
<accession>A0AAW1MVE8</accession>
<dbReference type="InterPro" id="IPR032861">
    <property type="entry name" value="TAXi_N"/>
</dbReference>
<feature type="domain" description="Peptidase A1" evidence="7">
    <location>
        <begin position="42"/>
        <end position="397"/>
    </location>
</feature>
<feature type="compositionally biased region" description="Basic and acidic residues" evidence="6">
    <location>
        <begin position="1"/>
        <end position="13"/>
    </location>
</feature>
<keyword evidence="3" id="KW-0064">Aspartyl protease</keyword>
<evidence type="ECO:0000256" key="3">
    <source>
        <dbReference type="ARBA" id="ARBA00022750"/>
    </source>
</evidence>
<dbReference type="SUPFAM" id="SSF50630">
    <property type="entry name" value="Acid proteases"/>
    <property type="match status" value="1"/>
</dbReference>
<dbReference type="AlphaFoldDB" id="A0AAW1MVE8"/>
<gene>
    <name evidence="8" type="ORF">RND81_02G217700</name>
</gene>
<proteinExistence type="inferred from homology"/>
<sequence length="405" mass="46224">MIENLLRHSENRNSKTSNSSNKYDHLDWLSQQQLRVGKPPVIYLKFGIGTFETPIPYKSYYLRMDTGSELTWVQCEDCQKPGNHCFGKPPIIYTNTKSSTYRPIPCNTHELCFKDKCINGFCSYNKYYGDGETTGILAFEAFTFRTGPRLNEVTQDIVFNQVFGCNTFYRGRSSNVEIGILGLGWGPRSFISQVKTQVQDTFSYCFPSFDKTSPVSEGYFEIGSDDVSEDDFSSTALRRFGSFQHYYINLEGISVNRRRLNILPSVFARTGDEGGTLIDSGSSFTYLTPVAYRELERVLAAYFTSLKNYVPIKPGDFDLCYKSSTYAAEQLPSITFHFSGADLLLKPENVFIWLNDSPNAFCLAMIMSYEQDTVFGAYQQSNFKFIYNRRKRLLLFKPDSCEEAA</sequence>
<dbReference type="EMBL" id="JBDFQZ010000002">
    <property type="protein sequence ID" value="KAK9750735.1"/>
    <property type="molecule type" value="Genomic_DNA"/>
</dbReference>
<dbReference type="GO" id="GO:0006508">
    <property type="term" value="P:proteolysis"/>
    <property type="evidence" value="ECO:0007669"/>
    <property type="project" value="UniProtKB-KW"/>
</dbReference>
<comment type="similarity">
    <text evidence="1">Belongs to the peptidase A1 family.</text>
</comment>
<dbReference type="GO" id="GO:0004190">
    <property type="term" value="F:aspartic-type endopeptidase activity"/>
    <property type="evidence" value="ECO:0007669"/>
    <property type="project" value="UniProtKB-KW"/>
</dbReference>
<evidence type="ECO:0000259" key="7">
    <source>
        <dbReference type="PROSITE" id="PS51767"/>
    </source>
</evidence>
<evidence type="ECO:0000256" key="5">
    <source>
        <dbReference type="ARBA" id="ARBA00023180"/>
    </source>
</evidence>
<reference evidence="8" key="1">
    <citation type="submission" date="2024-03" db="EMBL/GenBank/DDBJ databases">
        <title>WGS assembly of Saponaria officinalis var. Norfolk2.</title>
        <authorList>
            <person name="Jenkins J."/>
            <person name="Shu S."/>
            <person name="Grimwood J."/>
            <person name="Barry K."/>
            <person name="Goodstein D."/>
            <person name="Schmutz J."/>
            <person name="Leebens-Mack J."/>
            <person name="Osbourn A."/>
        </authorList>
    </citation>
    <scope>NUCLEOTIDE SEQUENCE [LARGE SCALE GENOMIC DNA]</scope>
    <source>
        <strain evidence="8">JIC</strain>
    </source>
</reference>
<organism evidence="8 9">
    <name type="scientific">Saponaria officinalis</name>
    <name type="common">Common soapwort</name>
    <name type="synonym">Lychnis saponaria</name>
    <dbReference type="NCBI Taxonomy" id="3572"/>
    <lineage>
        <taxon>Eukaryota</taxon>
        <taxon>Viridiplantae</taxon>
        <taxon>Streptophyta</taxon>
        <taxon>Embryophyta</taxon>
        <taxon>Tracheophyta</taxon>
        <taxon>Spermatophyta</taxon>
        <taxon>Magnoliopsida</taxon>
        <taxon>eudicotyledons</taxon>
        <taxon>Gunneridae</taxon>
        <taxon>Pentapetalae</taxon>
        <taxon>Caryophyllales</taxon>
        <taxon>Caryophyllaceae</taxon>
        <taxon>Caryophylleae</taxon>
        <taxon>Saponaria</taxon>
    </lineage>
</organism>
<keyword evidence="2" id="KW-0645">Protease</keyword>
<keyword evidence="9" id="KW-1185">Reference proteome</keyword>
<feature type="region of interest" description="Disordered" evidence="6">
    <location>
        <begin position="1"/>
        <end position="21"/>
    </location>
</feature>
<dbReference type="Gene3D" id="2.40.70.10">
    <property type="entry name" value="Acid Proteases"/>
    <property type="match status" value="2"/>
</dbReference>
<dbReference type="InterPro" id="IPR021109">
    <property type="entry name" value="Peptidase_aspartic_dom_sf"/>
</dbReference>
<evidence type="ECO:0000256" key="2">
    <source>
        <dbReference type="ARBA" id="ARBA00022670"/>
    </source>
</evidence>
<keyword evidence="4" id="KW-0378">Hydrolase</keyword>
<dbReference type="Proteomes" id="UP001443914">
    <property type="component" value="Unassembled WGS sequence"/>
</dbReference>
<dbReference type="GO" id="GO:0005576">
    <property type="term" value="C:extracellular region"/>
    <property type="evidence" value="ECO:0007669"/>
    <property type="project" value="TreeGrafter"/>
</dbReference>
<dbReference type="CDD" id="cd05476">
    <property type="entry name" value="pepsin_A_like_plant"/>
    <property type="match status" value="1"/>
</dbReference>
<protein>
    <recommendedName>
        <fullName evidence="7">Peptidase A1 domain-containing protein</fullName>
    </recommendedName>
</protein>
<dbReference type="Pfam" id="PF14541">
    <property type="entry name" value="TAXi_C"/>
    <property type="match status" value="1"/>
</dbReference>